<evidence type="ECO:0000256" key="1">
    <source>
        <dbReference type="SAM" id="Phobius"/>
    </source>
</evidence>
<dbReference type="AlphaFoldDB" id="A0A2M7EBR7"/>
<dbReference type="EMBL" id="PETJ01000023">
    <property type="protein sequence ID" value="PIV65173.1"/>
    <property type="molecule type" value="Genomic_DNA"/>
</dbReference>
<gene>
    <name evidence="3" type="ORF">COS09_00950</name>
</gene>
<evidence type="ECO:0000259" key="2">
    <source>
        <dbReference type="Pfam" id="PF10646"/>
    </source>
</evidence>
<dbReference type="InterPro" id="IPR019606">
    <property type="entry name" value="GerMN"/>
</dbReference>
<keyword evidence="1" id="KW-1133">Transmembrane helix</keyword>
<dbReference type="Proteomes" id="UP000230766">
    <property type="component" value="Unassembled WGS sequence"/>
</dbReference>
<evidence type="ECO:0000313" key="3">
    <source>
        <dbReference type="EMBL" id="PIV65173.1"/>
    </source>
</evidence>
<reference evidence="4" key="1">
    <citation type="submission" date="2017-09" db="EMBL/GenBank/DDBJ databases">
        <title>Depth-based differentiation of microbial function through sediment-hosted aquifers and enrichment of novel symbionts in the deep terrestrial subsurface.</title>
        <authorList>
            <person name="Probst A.J."/>
            <person name="Ladd B."/>
            <person name="Jarett J.K."/>
            <person name="Geller-Mcgrath D.E."/>
            <person name="Sieber C.M.K."/>
            <person name="Emerson J.B."/>
            <person name="Anantharaman K."/>
            <person name="Thomas B.C."/>
            <person name="Malmstrom R."/>
            <person name="Stieglmeier M."/>
            <person name="Klingl A."/>
            <person name="Woyke T."/>
            <person name="Ryan C.M."/>
            <person name="Banfield J.F."/>
        </authorList>
    </citation>
    <scope>NUCLEOTIDE SEQUENCE [LARGE SCALE GENOMIC DNA]</scope>
</reference>
<evidence type="ECO:0000313" key="4">
    <source>
        <dbReference type="Proteomes" id="UP000230766"/>
    </source>
</evidence>
<dbReference type="Pfam" id="PF10646">
    <property type="entry name" value="Germane"/>
    <property type="match status" value="1"/>
</dbReference>
<comment type="caution">
    <text evidence="3">The sequence shown here is derived from an EMBL/GenBank/DDBJ whole genome shotgun (WGS) entry which is preliminary data.</text>
</comment>
<feature type="transmembrane region" description="Helical" evidence="1">
    <location>
        <begin position="6"/>
        <end position="25"/>
    </location>
</feature>
<organism evidence="3 4">
    <name type="scientific">Candidatus Nealsonbacteria bacterium CG01_land_8_20_14_3_00_12</name>
    <dbReference type="NCBI Taxonomy" id="1974697"/>
    <lineage>
        <taxon>Bacteria</taxon>
        <taxon>Candidatus Nealsoniibacteriota</taxon>
    </lineage>
</organism>
<protein>
    <recommendedName>
        <fullName evidence="2">GerMN domain-containing protein</fullName>
    </recommendedName>
</protein>
<feature type="domain" description="GerMN" evidence="2">
    <location>
        <begin position="35"/>
        <end position="153"/>
    </location>
</feature>
<proteinExistence type="predicted"/>
<keyword evidence="1" id="KW-0472">Membrane</keyword>
<accession>A0A2M7EBR7</accession>
<sequence>MSKKIFIFLSVFIILVGLTVYFGVWNSLKSQKVFLYYYNSENDKDEEGNIMCSRKGLAPVEREIPLSKTPIQDTVKLLIEGKLTEEEKAKGITTEYPLEGFKLLEANLKDGILTFKFEDLFNKTGGGACRVGILWFQIEATAKQFPEVKEVHFFPEELFQP</sequence>
<keyword evidence="1" id="KW-0812">Transmembrane</keyword>
<name>A0A2M7EBR7_9BACT</name>